<evidence type="ECO:0000256" key="1">
    <source>
        <dbReference type="ARBA" id="ARBA00022801"/>
    </source>
</evidence>
<dbReference type="GO" id="GO:0016787">
    <property type="term" value="F:hydrolase activity"/>
    <property type="evidence" value="ECO:0007669"/>
    <property type="project" value="UniProtKB-KW"/>
</dbReference>
<keyword evidence="4" id="KW-0472">Membrane</keyword>
<dbReference type="Gene3D" id="2.40.260.10">
    <property type="entry name" value="Sortase"/>
    <property type="match status" value="1"/>
</dbReference>
<keyword evidence="4" id="KW-0812">Transmembrane</keyword>
<proteinExistence type="predicted"/>
<dbReference type="InterPro" id="IPR023365">
    <property type="entry name" value="Sortase_dom-sf"/>
</dbReference>
<dbReference type="InterPro" id="IPR005754">
    <property type="entry name" value="Sortase"/>
</dbReference>
<feature type="transmembrane region" description="Helical" evidence="4">
    <location>
        <begin position="12"/>
        <end position="31"/>
    </location>
</feature>
<dbReference type="OrthoDB" id="5242879at2"/>
<dbReference type="CDD" id="cd05830">
    <property type="entry name" value="Sortase_E"/>
    <property type="match status" value="1"/>
</dbReference>
<dbReference type="SUPFAM" id="SSF63817">
    <property type="entry name" value="Sortase"/>
    <property type="match status" value="1"/>
</dbReference>
<feature type="compositionally biased region" description="Pro residues" evidence="3">
    <location>
        <begin position="57"/>
        <end position="69"/>
    </location>
</feature>
<evidence type="ECO:0000256" key="4">
    <source>
        <dbReference type="SAM" id="Phobius"/>
    </source>
</evidence>
<accession>A0A3S9PJG3</accession>
<dbReference type="InterPro" id="IPR053465">
    <property type="entry name" value="Sortase_Class_E"/>
</dbReference>
<organism evidence="5 6">
    <name type="scientific">Streptomyces luteoverticillatus</name>
    <name type="common">Streptoverticillium luteoverticillatus</name>
    <dbReference type="NCBI Taxonomy" id="66425"/>
    <lineage>
        <taxon>Bacteria</taxon>
        <taxon>Bacillati</taxon>
        <taxon>Actinomycetota</taxon>
        <taxon>Actinomycetes</taxon>
        <taxon>Kitasatosporales</taxon>
        <taxon>Streptomycetaceae</taxon>
        <taxon>Streptomyces</taxon>
    </lineage>
</organism>
<evidence type="ECO:0000256" key="2">
    <source>
        <dbReference type="PIRSR" id="PIRSR605754-1"/>
    </source>
</evidence>
<dbReference type="NCBIfam" id="TIGR01076">
    <property type="entry name" value="sortase_fam"/>
    <property type="match status" value="1"/>
</dbReference>
<feature type="region of interest" description="Disordered" evidence="3">
    <location>
        <begin position="53"/>
        <end position="112"/>
    </location>
</feature>
<gene>
    <name evidence="5" type="ORF">EKH77_15875</name>
</gene>
<evidence type="ECO:0000313" key="6">
    <source>
        <dbReference type="Proteomes" id="UP000267900"/>
    </source>
</evidence>
<feature type="active site" description="Acyl-thioester intermediate" evidence="2">
    <location>
        <position position="236"/>
    </location>
</feature>
<feature type="compositionally biased region" description="Low complexity" evidence="3">
    <location>
        <begin position="70"/>
        <end position="80"/>
    </location>
</feature>
<reference evidence="5 6" key="1">
    <citation type="submission" date="2018-12" db="EMBL/GenBank/DDBJ databases">
        <title>The whole draft genome of Streptomyce luteoverticillatus CGMCC 15060.</title>
        <authorList>
            <person name="Feng Z."/>
            <person name="Chen G."/>
            <person name="Zhang J."/>
            <person name="Zhu H."/>
            <person name="Yu X."/>
            <person name="Zhang W."/>
            <person name="Zhang X."/>
        </authorList>
    </citation>
    <scope>NUCLEOTIDE SEQUENCE [LARGE SCALE GENOMIC DNA]</scope>
    <source>
        <strain evidence="5 6">CGMCC 15060</strain>
    </source>
</reference>
<dbReference type="NCBIfam" id="NF033747">
    <property type="entry name" value="class_E_sortase"/>
    <property type="match status" value="1"/>
</dbReference>
<name>A0A3S9PJG3_STRLT</name>
<dbReference type="EMBL" id="CP034587">
    <property type="protein sequence ID" value="AZQ72495.1"/>
    <property type="molecule type" value="Genomic_DNA"/>
</dbReference>
<dbReference type="AlphaFoldDB" id="A0A3S9PJG3"/>
<dbReference type="InterPro" id="IPR042003">
    <property type="entry name" value="Sortase_E"/>
</dbReference>
<evidence type="ECO:0000313" key="5">
    <source>
        <dbReference type="EMBL" id="AZQ72495.1"/>
    </source>
</evidence>
<dbReference type="RefSeq" id="WP_126915016.1">
    <property type="nucleotide sequence ID" value="NZ_CP034587.1"/>
</dbReference>
<dbReference type="Proteomes" id="UP000267900">
    <property type="component" value="Chromosome"/>
</dbReference>
<sequence>MRSRLVVRTLSELCLTVGTLIVLFVVYLLYWTGVRADSAMDDEIGRLRERWAAGPPAAAPPSAPAPDAPSVPADGPRTASPAPPVPPAPRAGDAPPVAGSGAEEPTARPAGQRPGAAFAVMYVPRLGAGWAKPVLEGTGTELLKRGLGHYPGTAPPGGSGNFAVAGHRRTYGDPFKDLDELRSGDAVVINDGTTWFTYRVDTRPRRTLPTDVAVIDPVPAGSGYREPGRYLTLTTCEPEWGHSHRLIVWGHLAETRPVSDGRPAALSG</sequence>
<keyword evidence="6" id="KW-1185">Reference proteome</keyword>
<dbReference type="Pfam" id="PF04203">
    <property type="entry name" value="Sortase"/>
    <property type="match status" value="1"/>
</dbReference>
<feature type="active site" description="Proton donor/acceptor" evidence="2">
    <location>
        <position position="167"/>
    </location>
</feature>
<keyword evidence="4" id="KW-1133">Transmembrane helix</keyword>
<evidence type="ECO:0000256" key="3">
    <source>
        <dbReference type="SAM" id="MobiDB-lite"/>
    </source>
</evidence>
<protein>
    <submittedName>
        <fullName evidence="5">Class E sortase</fullName>
    </submittedName>
</protein>
<keyword evidence="1" id="KW-0378">Hydrolase</keyword>